<keyword evidence="3" id="KW-1185">Reference proteome</keyword>
<dbReference type="Proteomes" id="UP000762676">
    <property type="component" value="Unassembled WGS sequence"/>
</dbReference>
<reference evidence="2 3" key="1">
    <citation type="journal article" date="2021" name="Elife">
        <title>Chloroplast acquisition without the gene transfer in kleptoplastic sea slugs, Plakobranchus ocellatus.</title>
        <authorList>
            <person name="Maeda T."/>
            <person name="Takahashi S."/>
            <person name="Yoshida T."/>
            <person name="Shimamura S."/>
            <person name="Takaki Y."/>
            <person name="Nagai Y."/>
            <person name="Toyoda A."/>
            <person name="Suzuki Y."/>
            <person name="Arimoto A."/>
            <person name="Ishii H."/>
            <person name="Satoh N."/>
            <person name="Nishiyama T."/>
            <person name="Hasebe M."/>
            <person name="Maruyama T."/>
            <person name="Minagawa J."/>
            <person name="Obokata J."/>
            <person name="Shigenobu S."/>
        </authorList>
    </citation>
    <scope>NUCLEOTIDE SEQUENCE [LARGE SCALE GENOMIC DNA]</scope>
</reference>
<dbReference type="AlphaFoldDB" id="A0AAV4IKT4"/>
<gene>
    <name evidence="2" type="ORF">ElyMa_004780600</name>
</gene>
<accession>A0AAV4IKT4</accession>
<sequence>MLGCSRYDNDVAGRNDDYGGSDTDDGGGNVTDDDDDGDDSDPPLGSISEPGLQERAAPQVQGLRAAEVFGPPRPTYDQSLETTHARVSLSGYSHCRLTASQYRSRQKALSVKYSLRDQRGTGSIPGRVKPRTLKLLLVADPPGVCPYGFSAKSGRPGVRIM</sequence>
<evidence type="ECO:0000313" key="2">
    <source>
        <dbReference type="EMBL" id="GFS09372.1"/>
    </source>
</evidence>
<organism evidence="2 3">
    <name type="scientific">Elysia marginata</name>
    <dbReference type="NCBI Taxonomy" id="1093978"/>
    <lineage>
        <taxon>Eukaryota</taxon>
        <taxon>Metazoa</taxon>
        <taxon>Spiralia</taxon>
        <taxon>Lophotrochozoa</taxon>
        <taxon>Mollusca</taxon>
        <taxon>Gastropoda</taxon>
        <taxon>Heterobranchia</taxon>
        <taxon>Euthyneura</taxon>
        <taxon>Panpulmonata</taxon>
        <taxon>Sacoglossa</taxon>
        <taxon>Placobranchoidea</taxon>
        <taxon>Plakobranchidae</taxon>
        <taxon>Elysia</taxon>
    </lineage>
</organism>
<feature type="compositionally biased region" description="Acidic residues" evidence="1">
    <location>
        <begin position="31"/>
        <end position="41"/>
    </location>
</feature>
<protein>
    <submittedName>
        <fullName evidence="2">Uncharacterized protein</fullName>
    </submittedName>
</protein>
<feature type="compositionally biased region" description="Basic and acidic residues" evidence="1">
    <location>
        <begin position="7"/>
        <end position="17"/>
    </location>
</feature>
<proteinExistence type="predicted"/>
<comment type="caution">
    <text evidence="2">The sequence shown here is derived from an EMBL/GenBank/DDBJ whole genome shotgun (WGS) entry which is preliminary data.</text>
</comment>
<dbReference type="EMBL" id="BMAT01009593">
    <property type="protein sequence ID" value="GFS09372.1"/>
    <property type="molecule type" value="Genomic_DNA"/>
</dbReference>
<evidence type="ECO:0000313" key="3">
    <source>
        <dbReference type="Proteomes" id="UP000762676"/>
    </source>
</evidence>
<name>A0AAV4IKT4_9GAST</name>
<feature type="region of interest" description="Disordered" evidence="1">
    <location>
        <begin position="1"/>
        <end position="60"/>
    </location>
</feature>
<evidence type="ECO:0000256" key="1">
    <source>
        <dbReference type="SAM" id="MobiDB-lite"/>
    </source>
</evidence>